<feature type="domain" description="PseI/NeuA/B-like" evidence="1">
    <location>
        <begin position="42"/>
        <end position="271"/>
    </location>
</feature>
<dbReference type="PANTHER" id="PTHR42966:SF1">
    <property type="entry name" value="SIALIC ACID SYNTHASE"/>
    <property type="match status" value="1"/>
</dbReference>
<dbReference type="PANTHER" id="PTHR42966">
    <property type="entry name" value="N-ACETYLNEURAMINATE SYNTHASE"/>
    <property type="match status" value="1"/>
</dbReference>
<dbReference type="SUPFAM" id="SSF51569">
    <property type="entry name" value="Aldolase"/>
    <property type="match status" value="1"/>
</dbReference>
<dbReference type="EMBL" id="AHMY02000034">
    <property type="protein sequence ID" value="EKO16040.1"/>
    <property type="molecule type" value="Genomic_DNA"/>
</dbReference>
<dbReference type="Proteomes" id="UP000006253">
    <property type="component" value="Unassembled WGS sequence"/>
</dbReference>
<dbReference type="InterPro" id="IPR013785">
    <property type="entry name" value="Aldolase_TIM"/>
</dbReference>
<reference evidence="2 3" key="1">
    <citation type="submission" date="2012-10" db="EMBL/GenBank/DDBJ databases">
        <authorList>
            <person name="Harkins D.M."/>
            <person name="Durkin A.S."/>
            <person name="Brinkac L.M."/>
            <person name="Selengut J.D."/>
            <person name="Sanka R."/>
            <person name="DePew J."/>
            <person name="Purushe J."/>
            <person name="Peacock S.J."/>
            <person name="Thaipadungpanit J."/>
            <person name="Wuthiekanun V.W."/>
            <person name="Day N.P."/>
            <person name="Vinetz J.M."/>
            <person name="Sutton G.G."/>
            <person name="Nelson W.C."/>
            <person name="Fouts D.E."/>
        </authorList>
    </citation>
    <scope>NUCLEOTIDE SEQUENCE [LARGE SCALE GENOMIC DNA]</scope>
    <source>
        <strain evidence="2 3">H1</strain>
    </source>
</reference>
<dbReference type="RefSeq" id="WP_004763485.1">
    <property type="nucleotide sequence ID" value="NZ_AHMY02000034.1"/>
</dbReference>
<evidence type="ECO:0000259" key="1">
    <source>
        <dbReference type="Pfam" id="PF03102"/>
    </source>
</evidence>
<accession>A0A0E2B444</accession>
<sequence length="332" mass="36753">MNFSKEFSIASKLNLGPEHPPIVVAEIGLNHNNDEEIGKKTIAAAKKAGAQAVKFQSYVTEEFIDVHNPEAKVLVDIFKKYELSETMHKKFQKTAEEEGLIFFSTPLCISSLNLLISLKVPAIKIASGDVTNKTLLLETAKSKLPVILSSGAADFFELSRAISFLEKEGIDQLCLLHCVSIYPTPPEKANLKVVETFKNLYTFPIGFSDHTAGNIAASVAVSLGACMIEKHFTLDKNLDGPDHVISASPEELKSVCESAFISWKMKGNGEKKPWPEEINGRFFGRRSLYSDPKGNPIALRPDLTQKDKKYLDSWETEKTNLLSSKPGRPFHV</sequence>
<name>A0A0E2B444_9LEPT</name>
<dbReference type="Pfam" id="PF03102">
    <property type="entry name" value="NeuB"/>
    <property type="match status" value="1"/>
</dbReference>
<proteinExistence type="predicted"/>
<protein>
    <submittedName>
        <fullName evidence="2">NeuB family protein</fullName>
    </submittedName>
</protein>
<dbReference type="GO" id="GO:0047444">
    <property type="term" value="F:N-acylneuraminate-9-phosphate synthase activity"/>
    <property type="evidence" value="ECO:0007669"/>
    <property type="project" value="TreeGrafter"/>
</dbReference>
<dbReference type="AlphaFoldDB" id="A0A0E2B444"/>
<organism evidence="2 3">
    <name type="scientific">Leptospira kirschneri str. H1</name>
    <dbReference type="NCBI Taxonomy" id="1049966"/>
    <lineage>
        <taxon>Bacteria</taxon>
        <taxon>Pseudomonadati</taxon>
        <taxon>Spirochaetota</taxon>
        <taxon>Spirochaetia</taxon>
        <taxon>Leptospirales</taxon>
        <taxon>Leptospiraceae</taxon>
        <taxon>Leptospira</taxon>
    </lineage>
</organism>
<comment type="caution">
    <text evidence="2">The sequence shown here is derived from an EMBL/GenBank/DDBJ whole genome shotgun (WGS) entry which is preliminary data.</text>
</comment>
<evidence type="ECO:0000313" key="3">
    <source>
        <dbReference type="Proteomes" id="UP000006253"/>
    </source>
</evidence>
<dbReference type="InterPro" id="IPR013132">
    <property type="entry name" value="PseI/NeuA/B-like_N"/>
</dbReference>
<dbReference type="Gene3D" id="3.20.20.70">
    <property type="entry name" value="Aldolase class I"/>
    <property type="match status" value="1"/>
</dbReference>
<evidence type="ECO:0000313" key="2">
    <source>
        <dbReference type="EMBL" id="EKO16040.1"/>
    </source>
</evidence>
<dbReference type="GO" id="GO:0016051">
    <property type="term" value="P:carbohydrate biosynthetic process"/>
    <property type="evidence" value="ECO:0007669"/>
    <property type="project" value="InterPro"/>
</dbReference>
<dbReference type="InterPro" id="IPR051690">
    <property type="entry name" value="PseI-like"/>
</dbReference>
<gene>
    <name evidence="2" type="ORF">LEP1GSC081_3590</name>
</gene>